<keyword evidence="1" id="KW-1133">Transmembrane helix</keyword>
<feature type="transmembrane region" description="Helical" evidence="1">
    <location>
        <begin position="192"/>
        <end position="212"/>
    </location>
</feature>
<evidence type="ECO:0000313" key="3">
    <source>
        <dbReference type="Proteomes" id="UP000280346"/>
    </source>
</evidence>
<dbReference type="AlphaFoldDB" id="A0A3S0V485"/>
<evidence type="ECO:0000256" key="1">
    <source>
        <dbReference type="SAM" id="Phobius"/>
    </source>
</evidence>
<dbReference type="OrthoDB" id="7303238at2"/>
<evidence type="ECO:0000313" key="2">
    <source>
        <dbReference type="EMBL" id="RUQ66755.1"/>
    </source>
</evidence>
<gene>
    <name evidence="2" type="ORF">EJ913_21430</name>
</gene>
<evidence type="ECO:0008006" key="4">
    <source>
        <dbReference type="Google" id="ProtNLM"/>
    </source>
</evidence>
<dbReference type="Gene3D" id="1.25.40.590">
    <property type="entry name" value="Type IV / VI secretion system, DotU"/>
    <property type="match status" value="1"/>
</dbReference>
<dbReference type="Proteomes" id="UP000280346">
    <property type="component" value="Unassembled WGS sequence"/>
</dbReference>
<dbReference type="RefSeq" id="WP_127001686.1">
    <property type="nucleotide sequence ID" value="NZ_CP173193.1"/>
</dbReference>
<comment type="caution">
    <text evidence="2">The sequence shown here is derived from an EMBL/GenBank/DDBJ whole genome shotgun (WGS) entry which is preliminary data.</text>
</comment>
<dbReference type="EMBL" id="RZIJ01000019">
    <property type="protein sequence ID" value="RUQ66755.1"/>
    <property type="molecule type" value="Genomic_DNA"/>
</dbReference>
<proteinExistence type="predicted"/>
<keyword evidence="1" id="KW-0472">Membrane</keyword>
<dbReference type="InterPro" id="IPR038522">
    <property type="entry name" value="T4/T6SS_DotU_sf"/>
</dbReference>
<protein>
    <recommendedName>
        <fullName evidence="4">Type IV / VI secretion system DotU domain-containing protein</fullName>
    </recommendedName>
</protein>
<accession>A0A3S0V485</accession>
<sequence>MTAVATVAARSTAQPSAQPSAMVAFRRFHAELLACCAPGQPVDAPPASDRLIAALHALTEAAVPLGPAAHGTTVKAAFAMAMLADRALSGARPGEAVVASRLFGANATMKTLFVQADDLIRQGSKGDRDLAAVYLAVLSLGFAEDPEAGARRTSLHGVVVGERTQGDRVSPRAYDPPAGAVMGPEQPSSRRWWWALGGAVAAFLLVSHLLWADAVGGIDRDLRGARAAIEDMGMSWSY</sequence>
<reference evidence="2 3" key="1">
    <citation type="submission" date="2018-12" db="EMBL/GenBank/DDBJ databases">
        <authorList>
            <person name="Yang Y."/>
        </authorList>
    </citation>
    <scope>NUCLEOTIDE SEQUENCE [LARGE SCALE GENOMIC DNA]</scope>
    <source>
        <strain evidence="2 3">GSF71</strain>
    </source>
</reference>
<keyword evidence="3" id="KW-1185">Reference proteome</keyword>
<name>A0A3S0V485_9PROT</name>
<keyword evidence="1" id="KW-0812">Transmembrane</keyword>
<organism evidence="2 3">
    <name type="scientific">Azospirillum doebereinerae</name>
    <dbReference type="NCBI Taxonomy" id="92933"/>
    <lineage>
        <taxon>Bacteria</taxon>
        <taxon>Pseudomonadati</taxon>
        <taxon>Pseudomonadota</taxon>
        <taxon>Alphaproteobacteria</taxon>
        <taxon>Rhodospirillales</taxon>
        <taxon>Azospirillaceae</taxon>
        <taxon>Azospirillum</taxon>
    </lineage>
</organism>